<evidence type="ECO:0000256" key="5">
    <source>
        <dbReference type="ARBA" id="ARBA00022827"/>
    </source>
</evidence>
<dbReference type="PANTHER" id="PTHR43876:SF8">
    <property type="entry name" value="2-OCTAPRENYL-6-METHOXYPHENOL HYDROXYLASE"/>
    <property type="match status" value="1"/>
</dbReference>
<keyword evidence="7" id="KW-0503">Monooxygenase</keyword>
<feature type="domain" description="FAD-binding" evidence="9">
    <location>
        <begin position="13"/>
        <end position="347"/>
    </location>
</feature>
<evidence type="ECO:0000259" key="9">
    <source>
        <dbReference type="Pfam" id="PF01494"/>
    </source>
</evidence>
<dbReference type="GO" id="GO:0110142">
    <property type="term" value="C:ubiquinone biosynthesis complex"/>
    <property type="evidence" value="ECO:0007669"/>
    <property type="project" value="UniProtKB-ARBA"/>
</dbReference>
<dbReference type="PANTHER" id="PTHR43876">
    <property type="entry name" value="UBIQUINONE BIOSYNTHESIS MONOOXYGENASE COQ6, MITOCHONDRIAL"/>
    <property type="match status" value="1"/>
</dbReference>
<evidence type="ECO:0000256" key="4">
    <source>
        <dbReference type="ARBA" id="ARBA00022630"/>
    </source>
</evidence>
<keyword evidence="6" id="KW-0560">Oxidoreductase</keyword>
<dbReference type="InterPro" id="IPR018168">
    <property type="entry name" value="Ubi_Hdrlase_CS"/>
</dbReference>
<dbReference type="InterPro" id="IPR002938">
    <property type="entry name" value="FAD-bd"/>
</dbReference>
<dbReference type="RefSeq" id="WP_110017212.1">
    <property type="nucleotide sequence ID" value="NZ_QGTJ01000002.1"/>
</dbReference>
<keyword evidence="11" id="KW-1185">Reference proteome</keyword>
<dbReference type="FunFam" id="3.50.50.60:FF:000021">
    <property type="entry name" value="Ubiquinone biosynthesis monooxygenase COQ6"/>
    <property type="match status" value="1"/>
</dbReference>
<evidence type="ECO:0000256" key="6">
    <source>
        <dbReference type="ARBA" id="ARBA00023002"/>
    </source>
</evidence>
<dbReference type="InterPro" id="IPR010971">
    <property type="entry name" value="UbiH/COQ6"/>
</dbReference>
<keyword evidence="4" id="KW-0285">Flavoprotein</keyword>
<dbReference type="InterPro" id="IPR051205">
    <property type="entry name" value="UbiH/COQ6_monooxygenase"/>
</dbReference>
<comment type="caution">
    <text evidence="10">The sequence shown here is derived from an EMBL/GenBank/DDBJ whole genome shotgun (WGS) entry which is preliminary data.</text>
</comment>
<dbReference type="PRINTS" id="PR00420">
    <property type="entry name" value="RNGMNOXGNASE"/>
</dbReference>
<dbReference type="Proteomes" id="UP000246569">
    <property type="component" value="Unassembled WGS sequence"/>
</dbReference>
<dbReference type="NCBIfam" id="NF004356">
    <property type="entry name" value="PRK05732.1"/>
    <property type="match status" value="1"/>
</dbReference>
<dbReference type="NCBIfam" id="TIGR01984">
    <property type="entry name" value="UbiH"/>
    <property type="match status" value="1"/>
</dbReference>
<evidence type="ECO:0000313" key="10">
    <source>
        <dbReference type="EMBL" id="PWV64555.1"/>
    </source>
</evidence>
<evidence type="ECO:0000256" key="3">
    <source>
        <dbReference type="ARBA" id="ARBA00005349"/>
    </source>
</evidence>
<evidence type="ECO:0000313" key="11">
    <source>
        <dbReference type="Proteomes" id="UP000246569"/>
    </source>
</evidence>
<dbReference type="SUPFAM" id="SSF51905">
    <property type="entry name" value="FAD/NAD(P)-binding domain"/>
    <property type="match status" value="1"/>
</dbReference>
<dbReference type="NCBIfam" id="TIGR01988">
    <property type="entry name" value="Ubi-OHases"/>
    <property type="match status" value="1"/>
</dbReference>
<dbReference type="InterPro" id="IPR011295">
    <property type="entry name" value="UbiH"/>
</dbReference>
<dbReference type="EMBL" id="QGTJ01000002">
    <property type="protein sequence ID" value="PWV64555.1"/>
    <property type="molecule type" value="Genomic_DNA"/>
</dbReference>
<name>A0A317MY69_9GAMM</name>
<gene>
    <name evidence="10" type="ORF">C7443_102205</name>
</gene>
<dbReference type="Pfam" id="PF01494">
    <property type="entry name" value="FAD_binding_3"/>
    <property type="match status" value="1"/>
</dbReference>
<protein>
    <submittedName>
        <fullName evidence="10">2-octaprenyl-6-methoxyphenol hydroxylase</fullName>
    </submittedName>
</protein>
<dbReference type="OrthoDB" id="9769565at2"/>
<comment type="pathway">
    <text evidence="2">Cofactor biosynthesis; ubiquinone biosynthesis.</text>
</comment>
<dbReference type="Gene3D" id="3.50.50.60">
    <property type="entry name" value="FAD/NAD(P)-binding domain"/>
    <property type="match status" value="2"/>
</dbReference>
<dbReference type="AlphaFoldDB" id="A0A317MY69"/>
<evidence type="ECO:0000256" key="1">
    <source>
        <dbReference type="ARBA" id="ARBA00001974"/>
    </source>
</evidence>
<dbReference type="InterPro" id="IPR036188">
    <property type="entry name" value="FAD/NAD-bd_sf"/>
</dbReference>
<comment type="similarity">
    <text evidence="3">Belongs to the UbiH/COQ6 family.</text>
</comment>
<dbReference type="UniPathway" id="UPA00232"/>
<dbReference type="PROSITE" id="PS01304">
    <property type="entry name" value="UBIH"/>
    <property type="match status" value="1"/>
</dbReference>
<evidence type="ECO:0000256" key="2">
    <source>
        <dbReference type="ARBA" id="ARBA00004749"/>
    </source>
</evidence>
<dbReference type="GO" id="GO:0071949">
    <property type="term" value="F:FAD binding"/>
    <property type="evidence" value="ECO:0007669"/>
    <property type="project" value="InterPro"/>
</dbReference>
<comment type="subunit">
    <text evidence="8">Component of the Ubi complex metabolon, which regroups five ubiquinone biosynthesis proteins (UbiE, UbiF, UbiG, UbiH and UbiI) and two accessory factors (UbiK and the lipid-binding protein UbiJ).</text>
</comment>
<proteinExistence type="inferred from homology"/>
<keyword evidence="5" id="KW-0274">FAD</keyword>
<evidence type="ECO:0000256" key="7">
    <source>
        <dbReference type="ARBA" id="ARBA00023033"/>
    </source>
</evidence>
<dbReference type="GO" id="GO:0006744">
    <property type="term" value="P:ubiquinone biosynthetic process"/>
    <property type="evidence" value="ECO:0007669"/>
    <property type="project" value="UniProtKB-UniPathway"/>
</dbReference>
<accession>A0A317MY69</accession>
<sequence>MADAAVTANAVDYDIVVVGGGMAGACLAAALDGLGLRIALIEAQAWSTGDTHPGYDERTLALGWGSRRIFEGLGVWPDLLEAATPIRRIHISDRGHVGVARLDCRDEGVEALGYVVAARAIGAALQQRLAGLRDVDLLCPASVESVGPESTAVVLHVRTAGTTRALRARLVVAADGARSTLREQLGVPTLEWDYGQTAIIANVTPQYPHAGVAYERFTADGPLALLPHGERRCALVLTVASQAADAALAMDDAAFLALVQARFGERLGRFERVGHRQAHPLRLVKAREHARERVALVGNAAHTLHPIAGQGFNLGLRDVAALAEVIVDAVRAGADPGAPSVLARYADWRRWDQRKTIGFTDGLARLFTSPLPPLMLARNLGLLAFDLCAPAKRALARQMMGLAGRQPRLACGRPLTA</sequence>
<organism evidence="10 11">
    <name type="scientific">Plasticicumulans acidivorans</name>
    <dbReference type="NCBI Taxonomy" id="886464"/>
    <lineage>
        <taxon>Bacteria</taxon>
        <taxon>Pseudomonadati</taxon>
        <taxon>Pseudomonadota</taxon>
        <taxon>Gammaproteobacteria</taxon>
        <taxon>Candidatus Competibacteraceae</taxon>
        <taxon>Plasticicumulans</taxon>
    </lineage>
</organism>
<dbReference type="GO" id="GO:0008681">
    <property type="term" value="F:2-octaprenyl-6-methoxyphenol hydroxylase activity"/>
    <property type="evidence" value="ECO:0007669"/>
    <property type="project" value="InterPro"/>
</dbReference>
<reference evidence="10 11" key="1">
    <citation type="submission" date="2018-05" db="EMBL/GenBank/DDBJ databases">
        <title>Genomic Encyclopedia of Type Strains, Phase IV (KMG-IV): sequencing the most valuable type-strain genomes for metagenomic binning, comparative biology and taxonomic classification.</title>
        <authorList>
            <person name="Goeker M."/>
        </authorList>
    </citation>
    <scope>NUCLEOTIDE SEQUENCE [LARGE SCALE GENOMIC DNA]</scope>
    <source>
        <strain evidence="10 11">DSM 23606</strain>
    </source>
</reference>
<comment type="cofactor">
    <cofactor evidence="1">
        <name>FAD</name>
        <dbReference type="ChEBI" id="CHEBI:57692"/>
    </cofactor>
</comment>
<evidence type="ECO:0000256" key="8">
    <source>
        <dbReference type="ARBA" id="ARBA00065734"/>
    </source>
</evidence>